<dbReference type="InterPro" id="IPR017896">
    <property type="entry name" value="4Fe4S_Fe-S-bd"/>
</dbReference>
<evidence type="ECO:0000313" key="7">
    <source>
        <dbReference type="Proteomes" id="UP001369247"/>
    </source>
</evidence>
<keyword evidence="7" id="KW-1185">Reference proteome</keyword>
<evidence type="ECO:0000256" key="4">
    <source>
        <dbReference type="ARBA" id="ARBA00023014"/>
    </source>
</evidence>
<dbReference type="InterPro" id="IPR007160">
    <property type="entry name" value="DUF362"/>
</dbReference>
<evidence type="ECO:0000256" key="2">
    <source>
        <dbReference type="ARBA" id="ARBA00022723"/>
    </source>
</evidence>
<dbReference type="Gene3D" id="3.30.70.20">
    <property type="match status" value="1"/>
</dbReference>
<gene>
    <name evidence="6" type="ORF">U2150_05875</name>
</gene>
<dbReference type="InterPro" id="IPR050572">
    <property type="entry name" value="Fe-S_Ferredoxin"/>
</dbReference>
<dbReference type="PANTHER" id="PTHR43687">
    <property type="entry name" value="ADENYLYLSULFATE REDUCTASE, BETA SUBUNIT"/>
    <property type="match status" value="1"/>
</dbReference>
<sequence>MTADVYFSDFRARSRDENRGMKIQRLFDTAFGDVFSEDDVVAVKVHFGERGNDSFVSPVLVRYIVEKIRESGASVFLTDTNTLYYGSRHNSVHHLETAILNGFDYAVSGAPIIIADGLHGKNQRTVRVDGKHFSEVKIAGDIHDASGMVVVSHFKGHGMSGFGGALKNLAMGCATIEGKMEQHECAKPIIRGDCTSCGACIMECPVDAVCLEDGVRIDYERCIACMNCLDTCENQVFDLDWEKDIPEFIERMMEYAMGAAALKGDRICYMNFLMNITPDCDCVPWSDQSIVPDIGILASRDPVAIDTASYNLVNQQPGHRNSLLEKNHGVGEDKFRGVWGDVDGTLQLRYAEGLGLGVMDYRLICV</sequence>
<evidence type="ECO:0000256" key="3">
    <source>
        <dbReference type="ARBA" id="ARBA00023004"/>
    </source>
</evidence>
<evidence type="ECO:0000313" key="6">
    <source>
        <dbReference type="EMBL" id="MEJ8543015.1"/>
    </source>
</evidence>
<reference evidence="6 7" key="1">
    <citation type="submission" date="2023-12" db="EMBL/GenBank/DDBJ databases">
        <title>Phenotypic and Genomic Characterization of Methanothermobacter wolfeii Strain BSEL, a CO2-Capturing Archaeon with Minimal Nutrient Requirements.</title>
        <authorList>
            <person name="Ale Enriquez F."/>
            <person name="Ahring B.K."/>
        </authorList>
    </citation>
    <scope>NUCLEOTIDE SEQUENCE [LARGE SCALE GENOMIC DNA]</scope>
    <source>
        <strain evidence="6 7">BSEL-1</strain>
    </source>
</reference>
<feature type="domain" description="4Fe-4S ferredoxin-type" evidence="5">
    <location>
        <begin position="186"/>
        <end position="214"/>
    </location>
</feature>
<accession>A0ABU8TVG8</accession>
<name>A0ABU8TVG8_METWO</name>
<keyword evidence="4" id="KW-0411">Iron-sulfur</keyword>
<dbReference type="EMBL" id="JAXUHJ010000009">
    <property type="protein sequence ID" value="MEJ8543015.1"/>
    <property type="molecule type" value="Genomic_DNA"/>
</dbReference>
<proteinExistence type="predicted"/>
<feature type="domain" description="4Fe-4S ferredoxin-type" evidence="5">
    <location>
        <begin position="215"/>
        <end position="242"/>
    </location>
</feature>
<evidence type="ECO:0000259" key="5">
    <source>
        <dbReference type="PROSITE" id="PS51379"/>
    </source>
</evidence>
<dbReference type="PANTHER" id="PTHR43687:SF1">
    <property type="entry name" value="FERREDOXIN III"/>
    <property type="match status" value="1"/>
</dbReference>
<dbReference type="Pfam" id="PF04015">
    <property type="entry name" value="DUF362"/>
    <property type="match status" value="1"/>
</dbReference>
<comment type="caution">
    <text evidence="6">The sequence shown here is derived from an EMBL/GenBank/DDBJ whole genome shotgun (WGS) entry which is preliminary data.</text>
</comment>
<dbReference type="PROSITE" id="PS51379">
    <property type="entry name" value="4FE4S_FER_2"/>
    <property type="match status" value="2"/>
</dbReference>
<dbReference type="SUPFAM" id="SSF54862">
    <property type="entry name" value="4Fe-4S ferredoxins"/>
    <property type="match status" value="1"/>
</dbReference>
<dbReference type="InterPro" id="IPR017900">
    <property type="entry name" value="4Fe4S_Fe_S_CS"/>
</dbReference>
<keyword evidence="2" id="KW-0479">Metal-binding</keyword>
<dbReference type="Proteomes" id="UP001369247">
    <property type="component" value="Unassembled WGS sequence"/>
</dbReference>
<organism evidence="6 7">
    <name type="scientific">Methanothermobacter wolfeii</name>
    <name type="common">Methanobacterium wolfei</name>
    <dbReference type="NCBI Taxonomy" id="145261"/>
    <lineage>
        <taxon>Archaea</taxon>
        <taxon>Methanobacteriati</taxon>
        <taxon>Methanobacteriota</taxon>
        <taxon>Methanomada group</taxon>
        <taxon>Methanobacteria</taxon>
        <taxon>Methanobacteriales</taxon>
        <taxon>Methanobacteriaceae</taxon>
        <taxon>Methanothermobacter</taxon>
    </lineage>
</organism>
<keyword evidence="3" id="KW-0408">Iron</keyword>
<evidence type="ECO:0000256" key="1">
    <source>
        <dbReference type="ARBA" id="ARBA00022485"/>
    </source>
</evidence>
<dbReference type="RefSeq" id="WP_074358489.1">
    <property type="nucleotide sequence ID" value="NZ_JAXUHJ010000009.1"/>
</dbReference>
<keyword evidence="1" id="KW-0004">4Fe-4S</keyword>
<dbReference type="PROSITE" id="PS00198">
    <property type="entry name" value="4FE4S_FER_1"/>
    <property type="match status" value="1"/>
</dbReference>
<protein>
    <submittedName>
        <fullName evidence="6">DUF362 domain-containing protein</fullName>
    </submittedName>
</protein>